<evidence type="ECO:0000256" key="12">
    <source>
        <dbReference type="ARBA" id="ARBA00048138"/>
    </source>
</evidence>
<dbReference type="UniPathway" id="UPA00135">
    <property type="reaction ID" value="UER00198"/>
</dbReference>
<evidence type="ECO:0000256" key="11">
    <source>
        <dbReference type="ARBA" id="ARBA00031693"/>
    </source>
</evidence>
<evidence type="ECO:0000256" key="14">
    <source>
        <dbReference type="PIRSR" id="PIRSR604469-1"/>
    </source>
</evidence>
<dbReference type="SFLD" id="SFLDG01136">
    <property type="entry name" value="C1.6:_Phosphoserine_Phosphatas"/>
    <property type="match status" value="1"/>
</dbReference>
<dbReference type="InterPro" id="IPR036412">
    <property type="entry name" value="HAD-like_sf"/>
</dbReference>
<dbReference type="SFLD" id="SFLDF00029">
    <property type="entry name" value="phosphoserine_phosphatase"/>
    <property type="match status" value="1"/>
</dbReference>
<dbReference type="PANTHER" id="PTHR43344">
    <property type="entry name" value="PHOSPHOSERINE PHOSPHATASE"/>
    <property type="match status" value="1"/>
</dbReference>
<dbReference type="GO" id="GO:0005737">
    <property type="term" value="C:cytoplasm"/>
    <property type="evidence" value="ECO:0007669"/>
    <property type="project" value="TreeGrafter"/>
</dbReference>
<dbReference type="CDD" id="cd07500">
    <property type="entry name" value="HAD_PSP"/>
    <property type="match status" value="1"/>
</dbReference>
<evidence type="ECO:0000256" key="6">
    <source>
        <dbReference type="ARBA" id="ARBA00022605"/>
    </source>
</evidence>
<organism evidence="15 16">
    <name type="scientific">Alginatibacterium sediminis</name>
    <dbReference type="NCBI Taxonomy" id="2164068"/>
    <lineage>
        <taxon>Bacteria</taxon>
        <taxon>Pseudomonadati</taxon>
        <taxon>Pseudomonadota</taxon>
        <taxon>Gammaproteobacteria</taxon>
        <taxon>Alteromonadales</taxon>
        <taxon>Alteromonadaceae</taxon>
        <taxon>Alginatibacterium</taxon>
    </lineage>
</organism>
<comment type="cofactor">
    <cofactor evidence="1">
        <name>Mg(2+)</name>
        <dbReference type="ChEBI" id="CHEBI:18420"/>
    </cofactor>
</comment>
<keyword evidence="6" id="KW-0028">Amino-acid biosynthesis</keyword>
<dbReference type="Gene3D" id="1.10.150.210">
    <property type="entry name" value="Phosphoserine phosphatase, domain 2"/>
    <property type="match status" value="1"/>
</dbReference>
<feature type="active site" description="Proton donor" evidence="14">
    <location>
        <position position="133"/>
    </location>
</feature>
<protein>
    <recommendedName>
        <fullName evidence="5">Phosphoserine phosphatase</fullName>
        <ecNumber evidence="4">3.1.3.3</ecNumber>
    </recommendedName>
    <alternativeName>
        <fullName evidence="11">O-phosphoserine phosphohydrolase</fullName>
    </alternativeName>
</protein>
<keyword evidence="10" id="KW-0718">Serine biosynthesis</keyword>
<dbReference type="GO" id="GO:0036424">
    <property type="term" value="F:L-phosphoserine phosphatase activity"/>
    <property type="evidence" value="ECO:0007669"/>
    <property type="project" value="InterPro"/>
</dbReference>
<dbReference type="EC" id="3.1.3.3" evidence="4"/>
<keyword evidence="7" id="KW-0479">Metal-binding</keyword>
<dbReference type="InterPro" id="IPR004469">
    <property type="entry name" value="PSP"/>
</dbReference>
<evidence type="ECO:0000256" key="10">
    <source>
        <dbReference type="ARBA" id="ARBA00023299"/>
    </source>
</evidence>
<keyword evidence="8 15" id="KW-0378">Hydrolase</keyword>
<comment type="pathway">
    <text evidence="2">Amino-acid biosynthesis; L-serine biosynthesis; L-serine from 3-phospho-D-glycerate: step 3/3.</text>
</comment>
<evidence type="ECO:0000256" key="5">
    <source>
        <dbReference type="ARBA" id="ARBA00015196"/>
    </source>
</evidence>
<reference evidence="15 16" key="1">
    <citation type="submission" date="2018-09" db="EMBL/GenBank/DDBJ databases">
        <authorList>
            <person name="Wang Z."/>
        </authorList>
    </citation>
    <scope>NUCLEOTIDE SEQUENCE [LARGE SCALE GENOMIC DNA]</scope>
    <source>
        <strain evidence="15 16">ALS 81</strain>
    </source>
</reference>
<dbReference type="Proteomes" id="UP000286482">
    <property type="component" value="Unassembled WGS sequence"/>
</dbReference>
<evidence type="ECO:0000256" key="3">
    <source>
        <dbReference type="ARBA" id="ARBA00009184"/>
    </source>
</evidence>
<dbReference type="Gene3D" id="3.30.70.2020">
    <property type="match status" value="1"/>
</dbReference>
<evidence type="ECO:0000256" key="8">
    <source>
        <dbReference type="ARBA" id="ARBA00022801"/>
    </source>
</evidence>
<dbReference type="Gene3D" id="3.40.50.1000">
    <property type="entry name" value="HAD superfamily/HAD-like"/>
    <property type="match status" value="1"/>
</dbReference>
<evidence type="ECO:0000256" key="4">
    <source>
        <dbReference type="ARBA" id="ARBA00012640"/>
    </source>
</evidence>
<dbReference type="InterPro" id="IPR050582">
    <property type="entry name" value="HAD-like_SerB"/>
</dbReference>
<dbReference type="NCBIfam" id="TIGR01488">
    <property type="entry name" value="HAD-SF-IB"/>
    <property type="match status" value="1"/>
</dbReference>
<dbReference type="EMBL" id="RAQO01000008">
    <property type="protein sequence ID" value="RKF15730.1"/>
    <property type="molecule type" value="Genomic_DNA"/>
</dbReference>
<dbReference type="SUPFAM" id="SSF56784">
    <property type="entry name" value="HAD-like"/>
    <property type="match status" value="1"/>
</dbReference>
<evidence type="ECO:0000256" key="9">
    <source>
        <dbReference type="ARBA" id="ARBA00022842"/>
    </source>
</evidence>
<keyword evidence="9" id="KW-0460">Magnesium</keyword>
<name>A0A420E8J8_9ALTE</name>
<dbReference type="SFLD" id="SFLDG01137">
    <property type="entry name" value="C1.6.1:_Phosphoserine_Phosphat"/>
    <property type="match status" value="1"/>
</dbReference>
<evidence type="ECO:0000256" key="2">
    <source>
        <dbReference type="ARBA" id="ARBA00005135"/>
    </source>
</evidence>
<evidence type="ECO:0000313" key="16">
    <source>
        <dbReference type="Proteomes" id="UP000286482"/>
    </source>
</evidence>
<evidence type="ECO:0000313" key="15">
    <source>
        <dbReference type="EMBL" id="RKF15730.1"/>
    </source>
</evidence>
<evidence type="ECO:0000256" key="13">
    <source>
        <dbReference type="ARBA" id="ARBA00048523"/>
    </source>
</evidence>
<comment type="catalytic activity">
    <reaction evidence="12">
        <text>O-phospho-L-serine + H2O = L-serine + phosphate</text>
        <dbReference type="Rhea" id="RHEA:21208"/>
        <dbReference type="ChEBI" id="CHEBI:15377"/>
        <dbReference type="ChEBI" id="CHEBI:33384"/>
        <dbReference type="ChEBI" id="CHEBI:43474"/>
        <dbReference type="ChEBI" id="CHEBI:57524"/>
        <dbReference type="EC" id="3.1.3.3"/>
    </reaction>
</comment>
<proteinExistence type="inferred from homology"/>
<comment type="similarity">
    <text evidence="3">Belongs to the HAD-like hydrolase superfamily. SerB family.</text>
</comment>
<dbReference type="GO" id="GO:0006564">
    <property type="term" value="P:L-serine biosynthetic process"/>
    <property type="evidence" value="ECO:0007669"/>
    <property type="project" value="UniProtKB-KW"/>
</dbReference>
<accession>A0A420E8J8</accession>
<keyword evidence="16" id="KW-1185">Reference proteome</keyword>
<dbReference type="PANTHER" id="PTHR43344:SF2">
    <property type="entry name" value="PHOSPHOSERINE PHOSPHATASE"/>
    <property type="match status" value="1"/>
</dbReference>
<sequence>MTRRSILEFQAPNTFDSKLAVWGQKQALHGFWNADHKAQIETLGLSQYLLIWAPQIAFEHLEKLWDDLELYAYQNYCHQSATIAGHTAVLVQTSASTEELKTKLLRSKSELDAVILGNLPDLDTPGLLVMDMDSTTIQIECIDEIARLAGVGEKVSAVTAAAMRGEIDFEQSLRQRVALLEGAPESILQEVANNMPLMPGLELLLEALQQHGWKTAIASGGFTYFAKALQQAHGFDFVYANELEIDQGKLSGKVQGDVVDAKAKATALAKWATQCEIPNSHTVAVGDGANDLLMMQTAGLGIAIHAKPLVVEQAQAAVRHSDLEAVLLILSAGTLVN</sequence>
<dbReference type="AlphaFoldDB" id="A0A420E8J8"/>
<dbReference type="OrthoDB" id="9792539at2"/>
<dbReference type="InterPro" id="IPR023214">
    <property type="entry name" value="HAD_sf"/>
</dbReference>
<gene>
    <name evidence="15" type="primary">serB</name>
    <name evidence="15" type="ORF">DBZ36_15230</name>
</gene>
<comment type="catalytic activity">
    <reaction evidence="13">
        <text>O-phospho-D-serine + H2O = D-serine + phosphate</text>
        <dbReference type="Rhea" id="RHEA:24873"/>
        <dbReference type="ChEBI" id="CHEBI:15377"/>
        <dbReference type="ChEBI" id="CHEBI:35247"/>
        <dbReference type="ChEBI" id="CHEBI:43474"/>
        <dbReference type="ChEBI" id="CHEBI:58680"/>
        <dbReference type="EC" id="3.1.3.3"/>
    </reaction>
</comment>
<evidence type="ECO:0000256" key="7">
    <source>
        <dbReference type="ARBA" id="ARBA00022723"/>
    </source>
</evidence>
<dbReference type="SFLD" id="SFLDS00003">
    <property type="entry name" value="Haloacid_Dehalogenase"/>
    <property type="match status" value="1"/>
</dbReference>
<dbReference type="FunFam" id="1.10.150.210:FF:000001">
    <property type="entry name" value="Phosphoserine phosphatase"/>
    <property type="match status" value="1"/>
</dbReference>
<dbReference type="GO" id="GO:0000287">
    <property type="term" value="F:magnesium ion binding"/>
    <property type="evidence" value="ECO:0007669"/>
    <property type="project" value="TreeGrafter"/>
</dbReference>
<feature type="active site" description="Nucleophile" evidence="14">
    <location>
        <position position="131"/>
    </location>
</feature>
<dbReference type="Pfam" id="PF00702">
    <property type="entry name" value="Hydrolase"/>
    <property type="match status" value="1"/>
</dbReference>
<comment type="caution">
    <text evidence="15">The sequence shown here is derived from an EMBL/GenBank/DDBJ whole genome shotgun (WGS) entry which is preliminary data.</text>
</comment>
<dbReference type="NCBIfam" id="TIGR00338">
    <property type="entry name" value="serB"/>
    <property type="match status" value="1"/>
</dbReference>
<evidence type="ECO:0000256" key="1">
    <source>
        <dbReference type="ARBA" id="ARBA00001946"/>
    </source>
</evidence>